<dbReference type="GO" id="GO:0046983">
    <property type="term" value="F:protein dimerization activity"/>
    <property type="evidence" value="ECO:0007669"/>
    <property type="project" value="InterPro"/>
</dbReference>
<keyword evidence="6 11" id="KW-0418">Kinase</keyword>
<keyword evidence="8" id="KW-0902">Two-component regulatory system</keyword>
<evidence type="ECO:0000256" key="7">
    <source>
        <dbReference type="ARBA" id="ARBA00022840"/>
    </source>
</evidence>
<feature type="transmembrane region" description="Helical" evidence="9">
    <location>
        <begin position="20"/>
        <end position="41"/>
    </location>
</feature>
<evidence type="ECO:0000256" key="4">
    <source>
        <dbReference type="ARBA" id="ARBA00022679"/>
    </source>
</evidence>
<dbReference type="CDD" id="cd16917">
    <property type="entry name" value="HATPase_UhpB-NarQ-NarX-like"/>
    <property type="match status" value="1"/>
</dbReference>
<name>A0A2P8E278_9ACTN</name>
<dbReference type="PANTHER" id="PTHR24421">
    <property type="entry name" value="NITRATE/NITRITE SENSOR PROTEIN NARX-RELATED"/>
    <property type="match status" value="1"/>
</dbReference>
<dbReference type="InterPro" id="IPR036890">
    <property type="entry name" value="HATPase_C_sf"/>
</dbReference>
<keyword evidence="9" id="KW-1133">Transmembrane helix</keyword>
<feature type="domain" description="Signal transduction histidine kinase subgroup 3 dimerisation and phosphoacceptor" evidence="10">
    <location>
        <begin position="203"/>
        <end position="267"/>
    </location>
</feature>
<gene>
    <name evidence="11" type="ORF">CLV30_10757</name>
</gene>
<comment type="caution">
    <text evidence="11">The sequence shown here is derived from an EMBL/GenBank/DDBJ whole genome shotgun (WGS) entry which is preliminary data.</text>
</comment>
<keyword evidence="12" id="KW-1185">Reference proteome</keyword>
<dbReference type="AlphaFoldDB" id="A0A2P8E278"/>
<evidence type="ECO:0000259" key="10">
    <source>
        <dbReference type="Pfam" id="PF07730"/>
    </source>
</evidence>
<keyword evidence="7" id="KW-0067">ATP-binding</keyword>
<feature type="transmembrane region" description="Helical" evidence="9">
    <location>
        <begin position="98"/>
        <end position="121"/>
    </location>
</feature>
<evidence type="ECO:0000256" key="6">
    <source>
        <dbReference type="ARBA" id="ARBA00022777"/>
    </source>
</evidence>
<evidence type="ECO:0000256" key="5">
    <source>
        <dbReference type="ARBA" id="ARBA00022741"/>
    </source>
</evidence>
<dbReference type="GO" id="GO:0000155">
    <property type="term" value="F:phosphorelay sensor kinase activity"/>
    <property type="evidence" value="ECO:0007669"/>
    <property type="project" value="InterPro"/>
</dbReference>
<keyword evidence="9" id="KW-0812">Transmembrane</keyword>
<evidence type="ECO:0000313" key="12">
    <source>
        <dbReference type="Proteomes" id="UP000243528"/>
    </source>
</evidence>
<evidence type="ECO:0000313" key="11">
    <source>
        <dbReference type="EMBL" id="PSL03576.1"/>
    </source>
</evidence>
<dbReference type="EMBL" id="PYGE01000007">
    <property type="protein sequence ID" value="PSL03576.1"/>
    <property type="molecule type" value="Genomic_DNA"/>
</dbReference>
<sequence>MLQQVGTLVARRTTGLLAGAAGALVQLVFVAVLVLAMLPVIRWRRRRAALLRAAWPGTRALAEWDRRRLARWFAVSAAEPVEQRRVVTFLALRSMSGLLAGAILGLVCWGLVTVFVMLRSWLLDVPADYTEGADQVTTGTVLVAVLPGAVLLYLALQGLAGVVGLERRLAHHYLGRSRNELLQRRISELAESRAGVVDVVDAERRRIERDLHDGVQQRLVALGVLLGRARRGADAERRDELLRAAHEETQAVLDDLRQVAWRVYPSALDTLGLEEALAVLAARPGVPVEVECHDCGSLPEPIATAVYFVVSETVNNAVKHAAATRVDVAVRRENGSVLARVSDDGVGGADPDGGGLSGLRRRVAGQDGTFGLVSPAGGPTVVEVTLPCG</sequence>
<dbReference type="EC" id="2.7.13.3" evidence="2"/>
<dbReference type="Proteomes" id="UP000243528">
    <property type="component" value="Unassembled WGS sequence"/>
</dbReference>
<dbReference type="GO" id="GO:0016020">
    <property type="term" value="C:membrane"/>
    <property type="evidence" value="ECO:0007669"/>
    <property type="project" value="InterPro"/>
</dbReference>
<protein>
    <recommendedName>
        <fullName evidence="2">histidine kinase</fullName>
        <ecNumber evidence="2">2.7.13.3</ecNumber>
    </recommendedName>
</protein>
<dbReference type="Gene3D" id="3.30.565.10">
    <property type="entry name" value="Histidine kinase-like ATPase, C-terminal domain"/>
    <property type="match status" value="1"/>
</dbReference>
<dbReference type="RefSeq" id="WP_106537335.1">
    <property type="nucleotide sequence ID" value="NZ_PYGE01000007.1"/>
</dbReference>
<dbReference type="GO" id="GO:0005524">
    <property type="term" value="F:ATP binding"/>
    <property type="evidence" value="ECO:0007669"/>
    <property type="project" value="UniProtKB-KW"/>
</dbReference>
<comment type="catalytic activity">
    <reaction evidence="1">
        <text>ATP + protein L-histidine = ADP + protein N-phospho-L-histidine.</text>
        <dbReference type="EC" id="2.7.13.3"/>
    </reaction>
</comment>
<evidence type="ECO:0000256" key="8">
    <source>
        <dbReference type="ARBA" id="ARBA00023012"/>
    </source>
</evidence>
<proteinExistence type="predicted"/>
<dbReference type="InterPro" id="IPR011712">
    <property type="entry name" value="Sig_transdc_His_kin_sub3_dim/P"/>
</dbReference>
<feature type="transmembrane region" description="Helical" evidence="9">
    <location>
        <begin position="141"/>
        <end position="165"/>
    </location>
</feature>
<keyword evidence="4" id="KW-0808">Transferase</keyword>
<evidence type="ECO:0000256" key="3">
    <source>
        <dbReference type="ARBA" id="ARBA00022553"/>
    </source>
</evidence>
<dbReference type="SUPFAM" id="SSF55874">
    <property type="entry name" value="ATPase domain of HSP90 chaperone/DNA topoisomerase II/histidine kinase"/>
    <property type="match status" value="1"/>
</dbReference>
<dbReference type="Gene3D" id="1.20.5.1930">
    <property type="match status" value="1"/>
</dbReference>
<dbReference type="Pfam" id="PF07730">
    <property type="entry name" value="HisKA_3"/>
    <property type="match status" value="1"/>
</dbReference>
<organism evidence="11 12">
    <name type="scientific">Haloactinopolyspora alba</name>
    <dbReference type="NCBI Taxonomy" id="648780"/>
    <lineage>
        <taxon>Bacteria</taxon>
        <taxon>Bacillati</taxon>
        <taxon>Actinomycetota</taxon>
        <taxon>Actinomycetes</taxon>
        <taxon>Jiangellales</taxon>
        <taxon>Jiangellaceae</taxon>
        <taxon>Haloactinopolyspora</taxon>
    </lineage>
</organism>
<evidence type="ECO:0000256" key="9">
    <source>
        <dbReference type="SAM" id="Phobius"/>
    </source>
</evidence>
<keyword evidence="5" id="KW-0547">Nucleotide-binding</keyword>
<evidence type="ECO:0000256" key="2">
    <source>
        <dbReference type="ARBA" id="ARBA00012438"/>
    </source>
</evidence>
<dbReference type="PANTHER" id="PTHR24421:SF10">
    <property type="entry name" value="NITRATE_NITRITE SENSOR PROTEIN NARQ"/>
    <property type="match status" value="1"/>
</dbReference>
<reference evidence="11 12" key="1">
    <citation type="submission" date="2018-03" db="EMBL/GenBank/DDBJ databases">
        <title>Genomic Encyclopedia of Archaeal and Bacterial Type Strains, Phase II (KMG-II): from individual species to whole genera.</title>
        <authorList>
            <person name="Goeker M."/>
        </authorList>
    </citation>
    <scope>NUCLEOTIDE SEQUENCE [LARGE SCALE GENOMIC DNA]</scope>
    <source>
        <strain evidence="11 12">DSM 45211</strain>
    </source>
</reference>
<keyword evidence="9" id="KW-0472">Membrane</keyword>
<dbReference type="InterPro" id="IPR050482">
    <property type="entry name" value="Sensor_HK_TwoCompSys"/>
</dbReference>
<evidence type="ECO:0000256" key="1">
    <source>
        <dbReference type="ARBA" id="ARBA00000085"/>
    </source>
</evidence>
<dbReference type="OrthoDB" id="3526306at2"/>
<accession>A0A2P8E278</accession>
<keyword evidence="3" id="KW-0597">Phosphoprotein</keyword>